<evidence type="ECO:0000313" key="2">
    <source>
        <dbReference type="EMBL" id="EMR71140.1"/>
    </source>
</evidence>
<dbReference type="EMBL" id="KB705695">
    <property type="protein sequence ID" value="EMR71140.1"/>
    <property type="molecule type" value="Genomic_DNA"/>
</dbReference>
<evidence type="ECO:0000256" key="1">
    <source>
        <dbReference type="SAM" id="MobiDB-lite"/>
    </source>
</evidence>
<name>M7TWW0_EUTLA</name>
<organism evidence="2 3">
    <name type="scientific">Eutypa lata (strain UCR-EL1)</name>
    <name type="common">Grapevine dieback disease fungus</name>
    <name type="synonym">Eutypa armeniacae</name>
    <dbReference type="NCBI Taxonomy" id="1287681"/>
    <lineage>
        <taxon>Eukaryota</taxon>
        <taxon>Fungi</taxon>
        <taxon>Dikarya</taxon>
        <taxon>Ascomycota</taxon>
        <taxon>Pezizomycotina</taxon>
        <taxon>Sordariomycetes</taxon>
        <taxon>Xylariomycetidae</taxon>
        <taxon>Xylariales</taxon>
        <taxon>Diatrypaceae</taxon>
        <taxon>Eutypa</taxon>
    </lineage>
</organism>
<evidence type="ECO:0000313" key="3">
    <source>
        <dbReference type="Proteomes" id="UP000012174"/>
    </source>
</evidence>
<proteinExistence type="predicted"/>
<feature type="region of interest" description="Disordered" evidence="1">
    <location>
        <begin position="145"/>
        <end position="173"/>
    </location>
</feature>
<reference evidence="3" key="1">
    <citation type="journal article" date="2013" name="Genome Announc.">
        <title>Draft genome sequence of the grapevine dieback fungus Eutypa lata UCR-EL1.</title>
        <authorList>
            <person name="Blanco-Ulate B."/>
            <person name="Rolshausen P.E."/>
            <person name="Cantu D."/>
        </authorList>
    </citation>
    <scope>NUCLEOTIDE SEQUENCE [LARGE SCALE GENOMIC DNA]</scope>
    <source>
        <strain evidence="3">UCR-EL1</strain>
    </source>
</reference>
<sequence>MNDGPGSKGAPDQLNAGSDARISETPATASSDQEGWEVDFDGKAASFPLSEEDDSGTRRVYFLIAPQVTIPPSVTISQPRTGRKLVTKSMPAIFAPGLGVDSKDAGKRGVLHTLWAKKRLSQLEEEVRKELQDNSEGIADAVTTAAYATNPPIPDRGPSRREVTRVETGHLVE</sequence>
<feature type="region of interest" description="Disordered" evidence="1">
    <location>
        <begin position="1"/>
        <end position="37"/>
    </location>
</feature>
<keyword evidence="3" id="KW-1185">Reference proteome</keyword>
<dbReference type="AlphaFoldDB" id="M7TWW0"/>
<accession>M7TWW0</accession>
<dbReference type="KEGG" id="ela:UCREL1_1810"/>
<gene>
    <name evidence="2" type="ORF">UCREL1_1810</name>
</gene>
<feature type="compositionally biased region" description="Basic and acidic residues" evidence="1">
    <location>
        <begin position="157"/>
        <end position="173"/>
    </location>
</feature>
<dbReference type="Proteomes" id="UP000012174">
    <property type="component" value="Unassembled WGS sequence"/>
</dbReference>
<dbReference type="OrthoDB" id="5344482at2759"/>
<dbReference type="HOGENOM" id="CLU_1547573_0_0_1"/>
<protein>
    <submittedName>
        <fullName evidence="2">Uncharacterized protein</fullName>
    </submittedName>
</protein>